<dbReference type="RefSeq" id="WP_400356306.1">
    <property type="nucleotide sequence ID" value="NZ_JBIXLA010000013.1"/>
</dbReference>
<dbReference type="EMBL" id="JBIXLB010000012">
    <property type="protein sequence ID" value="MFJ5515149.1"/>
    <property type="molecule type" value="Genomic_DNA"/>
</dbReference>
<accession>A0ABW8H2E1</accession>
<protein>
    <submittedName>
        <fullName evidence="1">Uncharacterized protein</fullName>
    </submittedName>
</protein>
<organism evidence="1 2">
    <name type="scientific">Pectobacterium jejuense</name>
    <dbReference type="NCBI Taxonomy" id="2974022"/>
    <lineage>
        <taxon>Bacteria</taxon>
        <taxon>Pseudomonadati</taxon>
        <taxon>Pseudomonadota</taxon>
        <taxon>Gammaproteobacteria</taxon>
        <taxon>Enterobacterales</taxon>
        <taxon>Pectobacteriaceae</taxon>
        <taxon>Pectobacterium</taxon>
    </lineage>
</organism>
<dbReference type="Proteomes" id="UP001617702">
    <property type="component" value="Unassembled WGS sequence"/>
</dbReference>
<proteinExistence type="predicted"/>
<name>A0ABW8H2E1_9GAMM</name>
<keyword evidence="2" id="KW-1185">Reference proteome</keyword>
<comment type="caution">
    <text evidence="1">The sequence shown here is derived from an EMBL/GenBank/DDBJ whole genome shotgun (WGS) entry which is preliminary data.</text>
</comment>
<sequence>MTERIKTLDEVSSDIAATIQAKGNLYDETVITDEFYEHLFQNAITHFAHLTRLAMERYYDETGRTLKFGVINTAAIGGFACVGKEDIDFIGIHFGTISLVSAIFTRMLSNPNILPGVGDTSLETNAGYTHFIPVQEDLTVFSPCRPVCRVRSAFSKHLTLTGLDFIFGHEITHITNGHLGVLNQTRHPDPKTRRPTLSPIENQAIELDADIGATEWTLMYTELVRNSRSKLSVEGFDPLSISWHEFYATELKTVGWCFMASYLTLRMLNPGSWDQANQGKIFQPLPPFRMGLLMQTYAHALVEFHDMTFEEAQKYVYAFCIGSESALANLLAESGQGEADLSAIDSFFNEVGSYSDQVNEAYDTLAKELSEFAMEETTKVTHPRPRTCGYIVLKGLKHGVEFIGILEAKHSEVSTKRLDLQCFFEERGLPTGLPFPLIFLPEFEGNMIEEALTANGKNYVALIEKVTDLETIELSSISDKTDLLNFALQYSNCFNLKDDLIELLKA</sequence>
<evidence type="ECO:0000313" key="2">
    <source>
        <dbReference type="Proteomes" id="UP001617702"/>
    </source>
</evidence>
<evidence type="ECO:0000313" key="1">
    <source>
        <dbReference type="EMBL" id="MFJ5515149.1"/>
    </source>
</evidence>
<reference evidence="1 2" key="1">
    <citation type="submission" date="2024-10" db="EMBL/GenBank/DDBJ databases">
        <authorList>
            <person name="Lu C.-H."/>
        </authorList>
    </citation>
    <scope>NUCLEOTIDE SEQUENCE [LARGE SCALE GENOMIC DNA]</scope>
    <source>
        <strain evidence="1 2">22LXZD03-01</strain>
    </source>
</reference>
<gene>
    <name evidence="1" type="ORF">ACIPUH_20435</name>
</gene>